<dbReference type="InterPro" id="IPR036291">
    <property type="entry name" value="NAD(P)-bd_dom_sf"/>
</dbReference>
<keyword evidence="6 10" id="KW-0326">Glycosidase</keyword>
<dbReference type="SUPFAM" id="SSF51735">
    <property type="entry name" value="NAD(P)-binding Rossmann-fold domains"/>
    <property type="match status" value="1"/>
</dbReference>
<feature type="binding site" evidence="7">
    <location>
        <position position="90"/>
    </location>
    <ligand>
        <name>substrate</name>
    </ligand>
</feature>
<evidence type="ECO:0000259" key="11">
    <source>
        <dbReference type="Pfam" id="PF11975"/>
    </source>
</evidence>
<dbReference type="GO" id="GO:0005975">
    <property type="term" value="P:carbohydrate metabolic process"/>
    <property type="evidence" value="ECO:0007669"/>
    <property type="project" value="InterPro"/>
</dbReference>
<keyword evidence="13" id="KW-1185">Reference proteome</keyword>
<feature type="binding site" evidence="8">
    <location>
        <position position="195"/>
    </location>
    <ligand>
        <name>Mn(2+)</name>
        <dbReference type="ChEBI" id="CHEBI:29035"/>
    </ligand>
</feature>
<keyword evidence="8" id="KW-0170">Cobalt</keyword>
<dbReference type="GO" id="GO:0046872">
    <property type="term" value="F:metal ion binding"/>
    <property type="evidence" value="ECO:0007669"/>
    <property type="project" value="UniProtKB-KW"/>
</dbReference>
<dbReference type="SUPFAM" id="SSF56327">
    <property type="entry name" value="LDH C-terminal domain-like"/>
    <property type="match status" value="1"/>
</dbReference>
<keyword evidence="5 8" id="KW-0464">Manganese</keyword>
<dbReference type="CDD" id="cd05296">
    <property type="entry name" value="GH4_P_beta_glucosidase"/>
    <property type="match status" value="1"/>
</dbReference>
<proteinExistence type="inferred from homology"/>
<dbReference type="GO" id="GO:0016616">
    <property type="term" value="F:oxidoreductase activity, acting on the CH-OH group of donors, NAD or NADP as acceptor"/>
    <property type="evidence" value="ECO:0007669"/>
    <property type="project" value="InterPro"/>
</dbReference>
<dbReference type="OrthoDB" id="9767022at2"/>
<organism evidence="12 13">
    <name type="scientific">Schumannella soli</name>
    <dbReference type="NCBI Taxonomy" id="2590779"/>
    <lineage>
        <taxon>Bacteria</taxon>
        <taxon>Bacillati</taxon>
        <taxon>Actinomycetota</taxon>
        <taxon>Actinomycetes</taxon>
        <taxon>Micrococcales</taxon>
        <taxon>Microbacteriaceae</taxon>
        <taxon>Schumannella</taxon>
    </lineage>
</organism>
<evidence type="ECO:0000256" key="1">
    <source>
        <dbReference type="ARBA" id="ARBA00010141"/>
    </source>
</evidence>
<gene>
    <name evidence="12" type="ORF">FJ657_16690</name>
</gene>
<evidence type="ECO:0000256" key="8">
    <source>
        <dbReference type="PIRSR" id="PIRSR601088-3"/>
    </source>
</evidence>
<keyword evidence="2 8" id="KW-0479">Metal-binding</keyword>
<evidence type="ECO:0000256" key="7">
    <source>
        <dbReference type="PIRSR" id="PIRSR601088-2"/>
    </source>
</evidence>
<accession>A0A506XX98</accession>
<dbReference type="InterPro" id="IPR001088">
    <property type="entry name" value="Glyco_hydro_4"/>
</dbReference>
<evidence type="ECO:0000256" key="6">
    <source>
        <dbReference type="ARBA" id="ARBA00023295"/>
    </source>
</evidence>
<feature type="domain" description="Glycosyl hydrolase family 4 C-terminal" evidence="11">
    <location>
        <begin position="191"/>
        <end position="399"/>
    </location>
</feature>
<dbReference type="PANTHER" id="PTHR32092">
    <property type="entry name" value="6-PHOSPHO-BETA-GLUCOSIDASE-RELATED"/>
    <property type="match status" value="1"/>
</dbReference>
<dbReference type="PRINTS" id="PR00732">
    <property type="entry name" value="GLHYDRLASE4"/>
</dbReference>
<feature type="binding site" evidence="8">
    <location>
        <position position="165"/>
    </location>
    <ligand>
        <name>Mn(2+)</name>
        <dbReference type="ChEBI" id="CHEBI:29035"/>
    </ligand>
</feature>
<dbReference type="Pfam" id="PF02056">
    <property type="entry name" value="Glyco_hydro_4"/>
    <property type="match status" value="1"/>
</dbReference>
<evidence type="ECO:0000256" key="4">
    <source>
        <dbReference type="ARBA" id="ARBA00023027"/>
    </source>
</evidence>
<evidence type="ECO:0000256" key="10">
    <source>
        <dbReference type="RuleBase" id="RU361152"/>
    </source>
</evidence>
<comment type="caution">
    <text evidence="12">The sequence shown here is derived from an EMBL/GenBank/DDBJ whole genome shotgun (WGS) entry which is preliminary data.</text>
</comment>
<dbReference type="Pfam" id="PF11975">
    <property type="entry name" value="Glyco_hydro_4C"/>
    <property type="match status" value="1"/>
</dbReference>
<evidence type="ECO:0000256" key="9">
    <source>
        <dbReference type="PIRSR" id="PIRSR601088-4"/>
    </source>
</evidence>
<dbReference type="InterPro" id="IPR022616">
    <property type="entry name" value="Glyco_hydro_4_C"/>
</dbReference>
<dbReference type="RefSeq" id="WP_141164831.1">
    <property type="nucleotide sequence ID" value="NZ_VHQG01000005.1"/>
</dbReference>
<keyword evidence="4 10" id="KW-0520">NAD</keyword>
<feature type="site" description="Increases basicity of active site Tyr" evidence="9">
    <location>
        <position position="106"/>
    </location>
</feature>
<evidence type="ECO:0000313" key="12">
    <source>
        <dbReference type="EMBL" id="TPW74253.1"/>
    </source>
</evidence>
<feature type="binding site" evidence="7">
    <location>
        <position position="145"/>
    </location>
    <ligand>
        <name>substrate</name>
    </ligand>
</feature>
<sequence>MKLAVVGGGSTYTPELVDGFARLRDQLPVDELWLIDPDPRRRELVGGVAQRMFAHAGHPGTIHVTDDLVAGVSDADAVMFQLRIGGQDARQQDETWPHEVCCIGQETTGPGGFAKALRTVPVILEAAELVRRHAKPDAWIVDFTNPVGIVTRALLEAGHRAVGLCNVAIGFQRRFAGQFDVAPDRIRLDHVGLNHLTWERGVHLRGDDGVERDVLPELLGARLDETAESVEMSPALLRLQQAVPSYYLRYFYDHDLVLDEQKHSRTRAEAVRETEQALLERYADPAVVEKPAELEQRGGAYYSEAAIDVISSILGDKGDVQALNVRNDGTFDFLPDDHVIEVPARVTRDAITALPVAPLDADMAGLVAHVAGYERLALEAAVHGGRDRVLRAMWAHPLVGQVDRAEKLTDLLLAANKDLLPWAR</sequence>
<keyword evidence="8" id="KW-0533">Nickel</keyword>
<protein>
    <submittedName>
        <fullName evidence="12">6-phospho-beta-glucosidase</fullName>
    </submittedName>
</protein>
<evidence type="ECO:0000256" key="2">
    <source>
        <dbReference type="ARBA" id="ARBA00022723"/>
    </source>
</evidence>
<evidence type="ECO:0000313" key="13">
    <source>
        <dbReference type="Proteomes" id="UP000316252"/>
    </source>
</evidence>
<dbReference type="GO" id="GO:0004553">
    <property type="term" value="F:hydrolase activity, hydrolyzing O-glycosyl compounds"/>
    <property type="evidence" value="ECO:0007669"/>
    <property type="project" value="InterPro"/>
</dbReference>
<dbReference type="Proteomes" id="UP000316252">
    <property type="component" value="Unassembled WGS sequence"/>
</dbReference>
<comment type="cofactor">
    <cofactor evidence="10">
        <name>NAD(+)</name>
        <dbReference type="ChEBI" id="CHEBI:57540"/>
    </cofactor>
    <text evidence="10">Binds 1 NAD(+) per subunit.</text>
</comment>
<dbReference type="InterPro" id="IPR015955">
    <property type="entry name" value="Lactate_DH/Glyco_Ohase_4_C"/>
</dbReference>
<evidence type="ECO:0000256" key="5">
    <source>
        <dbReference type="ARBA" id="ARBA00023211"/>
    </source>
</evidence>
<reference evidence="12 13" key="1">
    <citation type="submission" date="2019-06" db="EMBL/GenBank/DDBJ databases">
        <authorList>
            <person name="Li F."/>
        </authorList>
    </citation>
    <scope>NUCLEOTIDE SEQUENCE [LARGE SCALE GENOMIC DNA]</scope>
    <source>
        <strain evidence="12 13">10F1D-1</strain>
    </source>
</reference>
<keyword evidence="3 10" id="KW-0378">Hydrolase</keyword>
<dbReference type="Gene3D" id="3.90.110.10">
    <property type="entry name" value="Lactate dehydrogenase/glycoside hydrolase, family 4, C-terminal"/>
    <property type="match status" value="1"/>
</dbReference>
<keyword evidence="8" id="KW-0408">Iron</keyword>
<evidence type="ECO:0000256" key="3">
    <source>
        <dbReference type="ARBA" id="ARBA00022801"/>
    </source>
</evidence>
<dbReference type="EMBL" id="VHQG01000005">
    <property type="protein sequence ID" value="TPW74253.1"/>
    <property type="molecule type" value="Genomic_DNA"/>
</dbReference>
<comment type="similarity">
    <text evidence="1 10">Belongs to the glycosyl hydrolase 4 family.</text>
</comment>
<dbReference type="PANTHER" id="PTHR32092:SF5">
    <property type="entry name" value="6-PHOSPHO-BETA-GLUCOSIDASE"/>
    <property type="match status" value="1"/>
</dbReference>
<name>A0A506XX98_9MICO</name>
<dbReference type="AlphaFoldDB" id="A0A506XX98"/>
<dbReference type="Gene3D" id="3.40.50.720">
    <property type="entry name" value="NAD(P)-binding Rossmann-like Domain"/>
    <property type="match status" value="1"/>
</dbReference>